<sequence length="358" mass="41019">MTLLITDDDGVNLMFDILDATPQLKGIELYISVEDCVGEGAEPLTEDYGVGLEAEDYVGEDVQQMTVDDTARFTQPSTVGGCTPQLHEILTSVEDCGPSTRHEYVPLKVNPLHGVHDMMMVEFTDDDKEENSDYDNDAYFDDDDVHNDEVDDVVPSLKPKSSSFTKNTWDNINNTSNNDKGFVHCRPVISIDTTHLYEKYEGKLMIAMAVDANNAVYPLAFAVMEKESKDTWSWFLHCLKKHVTKEVEKWTLAKDDGWRYGAMTTNLSECFNVVLKGVRNLPITAMHINVYQFIDPFYSLTEMLTCYQPQFQPMKDAPYWEDPNFPMLEADPRLVQQHGRPKSTRLRNEMDWRENQHK</sequence>
<dbReference type="PANTHER" id="PTHR31973">
    <property type="entry name" value="POLYPROTEIN, PUTATIVE-RELATED"/>
    <property type="match status" value="1"/>
</dbReference>
<feature type="domain" description="MULE transposase" evidence="2">
    <location>
        <begin position="188"/>
        <end position="244"/>
    </location>
</feature>
<protein>
    <recommendedName>
        <fullName evidence="2">MULE transposase domain-containing protein</fullName>
    </recommendedName>
</protein>
<proteinExistence type="predicted"/>
<dbReference type="EMBL" id="OIVN01003913">
    <property type="protein sequence ID" value="SPD14357.1"/>
    <property type="molecule type" value="Genomic_DNA"/>
</dbReference>
<evidence type="ECO:0000256" key="1">
    <source>
        <dbReference type="SAM" id="MobiDB-lite"/>
    </source>
</evidence>
<organism evidence="3">
    <name type="scientific">Fagus sylvatica</name>
    <name type="common">Beechnut</name>
    <dbReference type="NCBI Taxonomy" id="28930"/>
    <lineage>
        <taxon>Eukaryota</taxon>
        <taxon>Viridiplantae</taxon>
        <taxon>Streptophyta</taxon>
        <taxon>Embryophyta</taxon>
        <taxon>Tracheophyta</taxon>
        <taxon>Spermatophyta</taxon>
        <taxon>Magnoliopsida</taxon>
        <taxon>eudicotyledons</taxon>
        <taxon>Gunneridae</taxon>
        <taxon>Pentapetalae</taxon>
        <taxon>rosids</taxon>
        <taxon>fabids</taxon>
        <taxon>Fagales</taxon>
        <taxon>Fagaceae</taxon>
        <taxon>Fagus</taxon>
    </lineage>
</organism>
<feature type="compositionally biased region" description="Basic and acidic residues" evidence="1">
    <location>
        <begin position="346"/>
        <end position="358"/>
    </location>
</feature>
<evidence type="ECO:0000259" key="2">
    <source>
        <dbReference type="Pfam" id="PF10551"/>
    </source>
</evidence>
<name>A0A2N9HJI2_FAGSY</name>
<evidence type="ECO:0000313" key="3">
    <source>
        <dbReference type="EMBL" id="SPD14357.1"/>
    </source>
</evidence>
<dbReference type="InterPro" id="IPR018289">
    <property type="entry name" value="MULE_transposase_dom"/>
</dbReference>
<accession>A0A2N9HJI2</accession>
<gene>
    <name evidence="3" type="ORF">FSB_LOCUS42239</name>
</gene>
<dbReference type="AlphaFoldDB" id="A0A2N9HJI2"/>
<dbReference type="PANTHER" id="PTHR31973:SF195">
    <property type="entry name" value="MUDR FAMILY TRANSPOSASE"/>
    <property type="match status" value="1"/>
</dbReference>
<reference evidence="3" key="1">
    <citation type="submission" date="2018-02" db="EMBL/GenBank/DDBJ databases">
        <authorList>
            <person name="Cohen D.B."/>
            <person name="Kent A.D."/>
        </authorList>
    </citation>
    <scope>NUCLEOTIDE SEQUENCE</scope>
</reference>
<dbReference type="Pfam" id="PF10551">
    <property type="entry name" value="MULE"/>
    <property type="match status" value="1"/>
</dbReference>
<feature type="region of interest" description="Disordered" evidence="1">
    <location>
        <begin position="334"/>
        <end position="358"/>
    </location>
</feature>